<dbReference type="RefSeq" id="WP_309966919.1">
    <property type="nucleotide sequence ID" value="NZ_JAVDWH010000001.1"/>
</dbReference>
<evidence type="ECO:0000259" key="3">
    <source>
        <dbReference type="PROSITE" id="PS51186"/>
    </source>
</evidence>
<evidence type="ECO:0000256" key="2">
    <source>
        <dbReference type="ARBA" id="ARBA00023315"/>
    </source>
</evidence>
<sequence>MDVRLRALQQGDWQAVRQIYADGIATGNATFETDVPPADVLDSKWLPGQRWVAELNGTVIGWASISPTSARDCYRGVGETSVYVDVASAGMGVGSALVRHQVAAAEVAGLWTLQTSIFPENIASLAIHHAAGFRDVGRRERIAHLDGVWRDTILLERRAGF</sequence>
<feature type="domain" description="N-acetyltransferase" evidence="3">
    <location>
        <begin position="3"/>
        <end position="160"/>
    </location>
</feature>
<dbReference type="CDD" id="cd04301">
    <property type="entry name" value="NAT_SF"/>
    <property type="match status" value="1"/>
</dbReference>
<protein>
    <submittedName>
        <fullName evidence="4">L-amino acid N-acyltransferase YncA</fullName>
    </submittedName>
</protein>
<dbReference type="SUPFAM" id="SSF55729">
    <property type="entry name" value="Acyl-CoA N-acyltransferases (Nat)"/>
    <property type="match status" value="1"/>
</dbReference>
<dbReference type="EMBL" id="JAVDWH010000001">
    <property type="protein sequence ID" value="MDR7085904.1"/>
    <property type="molecule type" value="Genomic_DNA"/>
</dbReference>
<organism evidence="4 5">
    <name type="scientific">Aeromicrobium panaciterrae</name>
    <dbReference type="NCBI Taxonomy" id="363861"/>
    <lineage>
        <taxon>Bacteria</taxon>
        <taxon>Bacillati</taxon>
        <taxon>Actinomycetota</taxon>
        <taxon>Actinomycetes</taxon>
        <taxon>Propionibacteriales</taxon>
        <taxon>Nocardioidaceae</taxon>
        <taxon>Aeromicrobium</taxon>
    </lineage>
</organism>
<reference evidence="4 5" key="1">
    <citation type="submission" date="2023-07" db="EMBL/GenBank/DDBJ databases">
        <title>Sorghum-associated microbial communities from plants grown in Nebraska, USA.</title>
        <authorList>
            <person name="Schachtman D."/>
        </authorList>
    </citation>
    <scope>NUCLEOTIDE SEQUENCE [LARGE SCALE GENOMIC DNA]</scope>
    <source>
        <strain evidence="4 5">BE248</strain>
    </source>
</reference>
<keyword evidence="2" id="KW-0012">Acyltransferase</keyword>
<accession>A0ABU1UL48</accession>
<dbReference type="InterPro" id="IPR000182">
    <property type="entry name" value="GNAT_dom"/>
</dbReference>
<evidence type="ECO:0000256" key="1">
    <source>
        <dbReference type="ARBA" id="ARBA00022679"/>
    </source>
</evidence>
<dbReference type="PANTHER" id="PTHR43072">
    <property type="entry name" value="N-ACETYLTRANSFERASE"/>
    <property type="match status" value="1"/>
</dbReference>
<keyword evidence="5" id="KW-1185">Reference proteome</keyword>
<dbReference type="Gene3D" id="3.40.630.30">
    <property type="match status" value="1"/>
</dbReference>
<dbReference type="Proteomes" id="UP001257739">
    <property type="component" value="Unassembled WGS sequence"/>
</dbReference>
<dbReference type="PANTHER" id="PTHR43072:SF23">
    <property type="entry name" value="UPF0039 PROTEIN C11D3.02C"/>
    <property type="match status" value="1"/>
</dbReference>
<evidence type="ECO:0000313" key="5">
    <source>
        <dbReference type="Proteomes" id="UP001257739"/>
    </source>
</evidence>
<evidence type="ECO:0000313" key="4">
    <source>
        <dbReference type="EMBL" id="MDR7085904.1"/>
    </source>
</evidence>
<name>A0ABU1UL48_9ACTN</name>
<dbReference type="PROSITE" id="PS51186">
    <property type="entry name" value="GNAT"/>
    <property type="match status" value="1"/>
</dbReference>
<keyword evidence="1" id="KW-0808">Transferase</keyword>
<dbReference type="Pfam" id="PF00583">
    <property type="entry name" value="Acetyltransf_1"/>
    <property type="match status" value="1"/>
</dbReference>
<gene>
    <name evidence="4" type="ORF">J2X11_000743</name>
</gene>
<proteinExistence type="predicted"/>
<comment type="caution">
    <text evidence="4">The sequence shown here is derived from an EMBL/GenBank/DDBJ whole genome shotgun (WGS) entry which is preliminary data.</text>
</comment>
<dbReference type="InterPro" id="IPR016181">
    <property type="entry name" value="Acyl_CoA_acyltransferase"/>
</dbReference>